<sequence length="99" mass="11164">MPTTNLATVQAEKNTAMEFVTECVGLNRHLVVEAINNLSNQFTPDFIIETYTDQIIAAMLADKSSKELLQEIASGKIFVARETIIQEFKSDFLINRQLK</sequence>
<protein>
    <submittedName>
        <fullName evidence="1">Uncharacterized protein</fullName>
    </submittedName>
</protein>
<evidence type="ECO:0000313" key="1">
    <source>
        <dbReference type="EMBL" id="TYS74503.1"/>
    </source>
</evidence>
<gene>
    <name evidence="1" type="ORF">FZC75_02055</name>
</gene>
<accession>A0A5D4TFF8</accession>
<dbReference type="Proteomes" id="UP000324517">
    <property type="component" value="Unassembled WGS sequence"/>
</dbReference>
<dbReference type="RefSeq" id="WP_148978253.1">
    <property type="nucleotide sequence ID" value="NZ_JBNILM010000001.1"/>
</dbReference>
<reference evidence="1 2" key="1">
    <citation type="submission" date="2019-08" db="EMBL/GenBank/DDBJ databases">
        <title>Bacillus genomes from the desert of Cuatro Cienegas, Coahuila.</title>
        <authorList>
            <person name="Olmedo-Alvarez G."/>
        </authorList>
    </citation>
    <scope>NUCLEOTIDE SEQUENCE [LARGE SCALE GENOMIC DNA]</scope>
    <source>
        <strain evidence="1 2">CH98b_3T</strain>
    </source>
</reference>
<organism evidence="1 2">
    <name type="scientific">Sutcliffiella horikoshii</name>
    <dbReference type="NCBI Taxonomy" id="79883"/>
    <lineage>
        <taxon>Bacteria</taxon>
        <taxon>Bacillati</taxon>
        <taxon>Bacillota</taxon>
        <taxon>Bacilli</taxon>
        <taxon>Bacillales</taxon>
        <taxon>Bacillaceae</taxon>
        <taxon>Sutcliffiella</taxon>
    </lineage>
</organism>
<proteinExistence type="predicted"/>
<dbReference type="AlphaFoldDB" id="A0A5D4TFF8"/>
<dbReference type="EMBL" id="VTET01000001">
    <property type="protein sequence ID" value="TYS74503.1"/>
    <property type="molecule type" value="Genomic_DNA"/>
</dbReference>
<evidence type="ECO:0000313" key="2">
    <source>
        <dbReference type="Proteomes" id="UP000324517"/>
    </source>
</evidence>
<comment type="caution">
    <text evidence="1">The sequence shown here is derived from an EMBL/GenBank/DDBJ whole genome shotgun (WGS) entry which is preliminary data.</text>
</comment>
<name>A0A5D4TFF8_9BACI</name>